<evidence type="ECO:0000313" key="2">
    <source>
        <dbReference type="Proteomes" id="UP000546970"/>
    </source>
</evidence>
<reference evidence="1 2" key="1">
    <citation type="submission" date="2020-04" db="EMBL/GenBank/DDBJ databases">
        <title>Collinsella sp. KGMB02528 nov., an anaerobic actinobacterium isolated from human feces.</title>
        <authorList>
            <person name="Han K.-I."/>
            <person name="Eom M.K."/>
            <person name="Kim J.-S."/>
            <person name="Lee K.C."/>
            <person name="Suh M.K."/>
            <person name="Park S.-H."/>
            <person name="Lee J.H."/>
            <person name="Kang S.W."/>
            <person name="Park J.-E."/>
            <person name="Oh B.S."/>
            <person name="Yu S.Y."/>
            <person name="Choi S.-H."/>
            <person name="Lee D.H."/>
            <person name="Yoon H."/>
            <person name="Kim B.-Y."/>
            <person name="Lee J.H."/>
            <person name="Lee J.-S."/>
        </authorList>
    </citation>
    <scope>NUCLEOTIDE SEQUENCE [LARGE SCALE GENOMIC DNA]</scope>
    <source>
        <strain evidence="1 2">KGMB02528</strain>
    </source>
</reference>
<dbReference type="Pfam" id="PF13181">
    <property type="entry name" value="TPR_8"/>
    <property type="match status" value="1"/>
</dbReference>
<dbReference type="InterPro" id="IPR019734">
    <property type="entry name" value="TPR_rpt"/>
</dbReference>
<keyword evidence="2" id="KW-1185">Reference proteome</keyword>
<evidence type="ECO:0000313" key="1">
    <source>
        <dbReference type="EMBL" id="NMF55263.1"/>
    </source>
</evidence>
<dbReference type="Gene3D" id="1.25.40.10">
    <property type="entry name" value="Tetratricopeptide repeat domain"/>
    <property type="match status" value="1"/>
</dbReference>
<dbReference type="EMBL" id="JABBCP010000001">
    <property type="protein sequence ID" value="NMF55263.1"/>
    <property type="molecule type" value="Genomic_DNA"/>
</dbReference>
<dbReference type="AlphaFoldDB" id="A0A7X9YIJ8"/>
<dbReference type="SUPFAM" id="SSF48452">
    <property type="entry name" value="TPR-like"/>
    <property type="match status" value="1"/>
</dbReference>
<protein>
    <recommendedName>
        <fullName evidence="3">Tetratricopeptide repeat protein</fullName>
    </recommendedName>
</protein>
<dbReference type="InterPro" id="IPR011990">
    <property type="entry name" value="TPR-like_helical_dom_sf"/>
</dbReference>
<dbReference type="RefSeq" id="WP_169276927.1">
    <property type="nucleotide sequence ID" value="NZ_JABBCP010000001.1"/>
</dbReference>
<comment type="caution">
    <text evidence="1">The sequence shown here is derived from an EMBL/GenBank/DDBJ whole genome shotgun (WGS) entry which is preliminary data.</text>
</comment>
<accession>A0A7X9YIJ8</accession>
<name>A0A7X9YIJ8_9ACTN</name>
<organism evidence="1 2">
    <name type="scientific">Collinsella acetigenes</name>
    <dbReference type="NCBI Taxonomy" id="2713419"/>
    <lineage>
        <taxon>Bacteria</taxon>
        <taxon>Bacillati</taxon>
        <taxon>Actinomycetota</taxon>
        <taxon>Coriobacteriia</taxon>
        <taxon>Coriobacteriales</taxon>
        <taxon>Coriobacteriaceae</taxon>
        <taxon>Collinsella</taxon>
    </lineage>
</organism>
<gene>
    <name evidence="1" type="ORF">HF320_02790</name>
</gene>
<sequence>METPISEQDIEYAETYLAAGDISTASQMLERYLELVEDYIAEMCQATDEVQYFSFQDSFERLCYARVEHDPRRIVAVPAPFDRLYSDVAYVCIQQQDYERARDALVQAVRWNPMNCKYRLDLAEIFRALGDIQEWAALSNSVLERASDGRVAARAYSNLGQLFIDQDNAVAASGCARLAVRLAPADARTVALMDRLAKEHPEVAKDSDDHVLGELSIQGIPTSPSADVAICLLICASDAATAGDRAQAAEYTARANGLIGKEACSALIKMIRETDNEGGANAQ</sequence>
<dbReference type="Proteomes" id="UP000546970">
    <property type="component" value="Unassembled WGS sequence"/>
</dbReference>
<proteinExistence type="predicted"/>
<evidence type="ECO:0008006" key="3">
    <source>
        <dbReference type="Google" id="ProtNLM"/>
    </source>
</evidence>